<protein>
    <submittedName>
        <fullName evidence="1">Uncharacterized protein</fullName>
    </submittedName>
</protein>
<reference evidence="1" key="1">
    <citation type="submission" date="2014-09" db="EMBL/GenBank/DDBJ databases">
        <authorList>
            <person name="Magalhaes I.L.F."/>
            <person name="Oliveira U."/>
            <person name="Santos F.R."/>
            <person name="Vidigal T.H.D.A."/>
            <person name="Brescovit A.D."/>
            <person name="Santos A.J."/>
        </authorList>
    </citation>
    <scope>NUCLEOTIDE SEQUENCE</scope>
    <source>
        <tissue evidence="1">Shoot tissue taken approximately 20 cm above the soil surface</tissue>
    </source>
</reference>
<dbReference type="EMBL" id="GBRH01196796">
    <property type="protein sequence ID" value="JAE01100.1"/>
    <property type="molecule type" value="Transcribed_RNA"/>
</dbReference>
<dbReference type="AlphaFoldDB" id="A0A0A9EK83"/>
<reference evidence="1" key="2">
    <citation type="journal article" date="2015" name="Data Brief">
        <title>Shoot transcriptome of the giant reed, Arundo donax.</title>
        <authorList>
            <person name="Barrero R.A."/>
            <person name="Guerrero F.D."/>
            <person name="Moolhuijzen P."/>
            <person name="Goolsby J.A."/>
            <person name="Tidwell J."/>
            <person name="Bellgard S.E."/>
            <person name="Bellgard M.I."/>
        </authorList>
    </citation>
    <scope>NUCLEOTIDE SEQUENCE</scope>
    <source>
        <tissue evidence="1">Shoot tissue taken approximately 20 cm above the soil surface</tissue>
    </source>
</reference>
<evidence type="ECO:0000313" key="1">
    <source>
        <dbReference type="EMBL" id="JAE01100.1"/>
    </source>
</evidence>
<organism evidence="1">
    <name type="scientific">Arundo donax</name>
    <name type="common">Giant reed</name>
    <name type="synonym">Donax arundinaceus</name>
    <dbReference type="NCBI Taxonomy" id="35708"/>
    <lineage>
        <taxon>Eukaryota</taxon>
        <taxon>Viridiplantae</taxon>
        <taxon>Streptophyta</taxon>
        <taxon>Embryophyta</taxon>
        <taxon>Tracheophyta</taxon>
        <taxon>Spermatophyta</taxon>
        <taxon>Magnoliopsida</taxon>
        <taxon>Liliopsida</taxon>
        <taxon>Poales</taxon>
        <taxon>Poaceae</taxon>
        <taxon>PACMAD clade</taxon>
        <taxon>Arundinoideae</taxon>
        <taxon>Arundineae</taxon>
        <taxon>Arundo</taxon>
    </lineage>
</organism>
<proteinExistence type="predicted"/>
<accession>A0A0A9EK83</accession>
<name>A0A0A9EK83_ARUDO</name>
<sequence length="33" mass="3782">MLLLWIIYACLPDRPVVLIGGIVTCDTYWWSGL</sequence>